<proteinExistence type="predicted"/>
<evidence type="ECO:0000256" key="1">
    <source>
        <dbReference type="ARBA" id="ARBA00022679"/>
    </source>
</evidence>
<dbReference type="Gene3D" id="3.40.630.30">
    <property type="match status" value="1"/>
</dbReference>
<dbReference type="InterPro" id="IPR000182">
    <property type="entry name" value="GNAT_dom"/>
</dbReference>
<sequence>MIVVSEVDPADEPTLRAFWETEQASVWHDRQYAIPRSWERLRSMMAHPNDWYRRTLLVARDGDALVGVADLGGSITDNLHLADLEIHVLPERRREGIGRALHDEAARRLRADGRTSVVGEVYCPAGSQGSGEAAYDFAAAMGYAPVHSEDHLMLALPVGGREVERLRGKVDKTAYDVLTWTGPCPEEHLEQFCEMHTRMSSDVPVGEIDYEPVLIDPERLRGREERVFRSFDGITSVARRRADGVFGGYSQLYLPHGADYVYQDDTLVMPEHRGHRLGTALKLATLELLQRESPDRRAIHTDTAVDNHAMQATNLDFGYRPVERMYEMQRRDG</sequence>
<dbReference type="EMBL" id="JADKPO010000037">
    <property type="protein sequence ID" value="MBF4770017.1"/>
    <property type="molecule type" value="Genomic_DNA"/>
</dbReference>
<evidence type="ECO:0000256" key="2">
    <source>
        <dbReference type="ARBA" id="ARBA00023315"/>
    </source>
</evidence>
<gene>
    <name evidence="4" type="ORF">ISU10_19770</name>
</gene>
<organism evidence="4 5">
    <name type="scientific">Nocardioides agariphilus</name>
    <dbReference type="NCBI Taxonomy" id="433664"/>
    <lineage>
        <taxon>Bacteria</taxon>
        <taxon>Bacillati</taxon>
        <taxon>Actinomycetota</taxon>
        <taxon>Actinomycetes</taxon>
        <taxon>Propionibacteriales</taxon>
        <taxon>Nocardioidaceae</taxon>
        <taxon>Nocardioides</taxon>
    </lineage>
</organism>
<dbReference type="AlphaFoldDB" id="A0A930VST9"/>
<dbReference type="GO" id="GO:0016747">
    <property type="term" value="F:acyltransferase activity, transferring groups other than amino-acyl groups"/>
    <property type="evidence" value="ECO:0007669"/>
    <property type="project" value="InterPro"/>
</dbReference>
<dbReference type="SUPFAM" id="SSF55729">
    <property type="entry name" value="Acyl-CoA N-acyltransferases (Nat)"/>
    <property type="match status" value="2"/>
</dbReference>
<dbReference type="PANTHER" id="PTHR43877:SF1">
    <property type="entry name" value="ACETYLTRANSFERASE"/>
    <property type="match status" value="1"/>
</dbReference>
<name>A0A930VST9_9ACTN</name>
<dbReference type="CDD" id="cd04301">
    <property type="entry name" value="NAT_SF"/>
    <property type="match status" value="1"/>
</dbReference>
<accession>A0A930VST9</accession>
<reference evidence="4" key="1">
    <citation type="submission" date="2020-11" db="EMBL/GenBank/DDBJ databases">
        <title>Nocardioides cynanchi sp. nov., isolated from soil of rhizosphere of Cynanchum wilfordii.</title>
        <authorList>
            <person name="Lee J.-S."/>
            <person name="Suh M.K."/>
            <person name="Kim J.-S."/>
        </authorList>
    </citation>
    <scope>NUCLEOTIDE SEQUENCE</scope>
    <source>
        <strain evidence="4">KCTC 19276</strain>
    </source>
</reference>
<keyword evidence="2" id="KW-0012">Acyltransferase</keyword>
<protein>
    <submittedName>
        <fullName evidence="4">GNAT family N-acetyltransferase</fullName>
    </submittedName>
</protein>
<dbReference type="Proteomes" id="UP000660668">
    <property type="component" value="Unassembled WGS sequence"/>
</dbReference>
<dbReference type="PANTHER" id="PTHR43877">
    <property type="entry name" value="AMINOALKYLPHOSPHONATE N-ACETYLTRANSFERASE-RELATED-RELATED"/>
    <property type="match status" value="1"/>
</dbReference>
<feature type="domain" description="N-acetyltransferase" evidence="3">
    <location>
        <begin position="175"/>
        <end position="333"/>
    </location>
</feature>
<dbReference type="PROSITE" id="PS51186">
    <property type="entry name" value="GNAT"/>
    <property type="match status" value="2"/>
</dbReference>
<dbReference type="InterPro" id="IPR050832">
    <property type="entry name" value="Bact_Acetyltransf"/>
</dbReference>
<keyword evidence="1" id="KW-0808">Transferase</keyword>
<dbReference type="Pfam" id="PF00583">
    <property type="entry name" value="Acetyltransf_1"/>
    <property type="match status" value="2"/>
</dbReference>
<evidence type="ECO:0000259" key="3">
    <source>
        <dbReference type="PROSITE" id="PS51186"/>
    </source>
</evidence>
<keyword evidence="5" id="KW-1185">Reference proteome</keyword>
<comment type="caution">
    <text evidence="4">The sequence shown here is derived from an EMBL/GenBank/DDBJ whole genome shotgun (WGS) entry which is preliminary data.</text>
</comment>
<feature type="domain" description="N-acetyltransferase" evidence="3">
    <location>
        <begin position="13"/>
        <end position="159"/>
    </location>
</feature>
<dbReference type="InterPro" id="IPR016181">
    <property type="entry name" value="Acyl_CoA_acyltransferase"/>
</dbReference>
<evidence type="ECO:0000313" key="4">
    <source>
        <dbReference type="EMBL" id="MBF4770017.1"/>
    </source>
</evidence>
<dbReference type="RefSeq" id="WP_194698165.1">
    <property type="nucleotide sequence ID" value="NZ_JADKPO010000037.1"/>
</dbReference>
<evidence type="ECO:0000313" key="5">
    <source>
        <dbReference type="Proteomes" id="UP000660668"/>
    </source>
</evidence>